<reference evidence="1 2" key="1">
    <citation type="submission" date="2021-06" db="EMBL/GenBank/DDBJ databases">
        <authorList>
            <person name="Kallberg Y."/>
            <person name="Tangrot J."/>
            <person name="Rosling A."/>
        </authorList>
    </citation>
    <scope>NUCLEOTIDE SEQUENCE [LARGE SCALE GENOMIC DNA]</scope>
    <source>
        <strain evidence="1 2">120-4 pot B 10/14</strain>
    </source>
</reference>
<evidence type="ECO:0000313" key="1">
    <source>
        <dbReference type="EMBL" id="CAG8845106.1"/>
    </source>
</evidence>
<feature type="non-terminal residue" evidence="1">
    <location>
        <position position="1"/>
    </location>
</feature>
<evidence type="ECO:0000313" key="2">
    <source>
        <dbReference type="Proteomes" id="UP000789901"/>
    </source>
</evidence>
<sequence>PTTQYHINDVKTTIPKSITKNSNTKGNDVNDKLSVHNAINCSKNDCSVMTTTTKNYDAKNNDT</sequence>
<organism evidence="1 2">
    <name type="scientific">Gigaspora margarita</name>
    <dbReference type="NCBI Taxonomy" id="4874"/>
    <lineage>
        <taxon>Eukaryota</taxon>
        <taxon>Fungi</taxon>
        <taxon>Fungi incertae sedis</taxon>
        <taxon>Mucoromycota</taxon>
        <taxon>Glomeromycotina</taxon>
        <taxon>Glomeromycetes</taxon>
        <taxon>Diversisporales</taxon>
        <taxon>Gigasporaceae</taxon>
        <taxon>Gigaspora</taxon>
    </lineage>
</organism>
<proteinExistence type="predicted"/>
<name>A0ABN7X0Z9_GIGMA</name>
<dbReference type="EMBL" id="CAJVQB010078248">
    <property type="protein sequence ID" value="CAG8845106.1"/>
    <property type="molecule type" value="Genomic_DNA"/>
</dbReference>
<gene>
    <name evidence="1" type="ORF">GMARGA_LOCUS37458</name>
</gene>
<protein>
    <submittedName>
        <fullName evidence="1">37259_t:CDS:1</fullName>
    </submittedName>
</protein>
<feature type="non-terminal residue" evidence="1">
    <location>
        <position position="63"/>
    </location>
</feature>
<dbReference type="Proteomes" id="UP000789901">
    <property type="component" value="Unassembled WGS sequence"/>
</dbReference>
<accession>A0ABN7X0Z9</accession>
<comment type="caution">
    <text evidence="1">The sequence shown here is derived from an EMBL/GenBank/DDBJ whole genome shotgun (WGS) entry which is preliminary data.</text>
</comment>
<keyword evidence="2" id="KW-1185">Reference proteome</keyword>